<keyword evidence="1" id="KW-0732">Signal</keyword>
<evidence type="ECO:0000313" key="2">
    <source>
        <dbReference type="EMBL" id="PTX75028.1"/>
    </source>
</evidence>
<dbReference type="Proteomes" id="UP000244092">
    <property type="component" value="Unassembled WGS sequence"/>
</dbReference>
<feature type="chain" id="PRO_5015580462" evidence="1">
    <location>
        <begin position="25"/>
        <end position="137"/>
    </location>
</feature>
<gene>
    <name evidence="2" type="ORF">C8N31_102131</name>
</gene>
<accession>A0A2T6CHP9</accession>
<dbReference type="AlphaFoldDB" id="A0A2T6CHP9"/>
<feature type="signal peptide" evidence="1">
    <location>
        <begin position="1"/>
        <end position="24"/>
    </location>
</feature>
<evidence type="ECO:0000256" key="1">
    <source>
        <dbReference type="SAM" id="SignalP"/>
    </source>
</evidence>
<organism evidence="2 3">
    <name type="scientific">Sulfitobacter mediterraneus</name>
    <dbReference type="NCBI Taxonomy" id="83219"/>
    <lineage>
        <taxon>Bacteria</taxon>
        <taxon>Pseudomonadati</taxon>
        <taxon>Pseudomonadota</taxon>
        <taxon>Alphaproteobacteria</taxon>
        <taxon>Rhodobacterales</taxon>
        <taxon>Roseobacteraceae</taxon>
        <taxon>Sulfitobacter</taxon>
    </lineage>
</organism>
<dbReference type="EMBL" id="QBKU01000002">
    <property type="protein sequence ID" value="PTX75028.1"/>
    <property type="molecule type" value="Genomic_DNA"/>
</dbReference>
<evidence type="ECO:0000313" key="3">
    <source>
        <dbReference type="Proteomes" id="UP000244092"/>
    </source>
</evidence>
<comment type="caution">
    <text evidence="2">The sequence shown here is derived from an EMBL/GenBank/DDBJ whole genome shotgun (WGS) entry which is preliminary data.</text>
</comment>
<sequence>MRLYNWVNLGLVAGLCMSATPGLANCLPKSLAKLVRPQTVQAVCRGEALIPFDIKTRYIGEGSYHAFATKPRKAGRSKTFYEVGIVTLAGTPIPSVAQAKKMMGHFERRRKCPASDLRYSSTSATLFRVTCSQGDKR</sequence>
<reference evidence="2 3" key="1">
    <citation type="submission" date="2018-04" db="EMBL/GenBank/DDBJ databases">
        <title>Genomic Encyclopedia of Archaeal and Bacterial Type Strains, Phase II (KMG-II): from individual species to whole genera.</title>
        <authorList>
            <person name="Goeker M."/>
        </authorList>
    </citation>
    <scope>NUCLEOTIDE SEQUENCE [LARGE SCALE GENOMIC DNA]</scope>
    <source>
        <strain evidence="2 3">DSM 12244</strain>
    </source>
</reference>
<name>A0A2T6CHP9_9RHOB</name>
<protein>
    <submittedName>
        <fullName evidence="2">Uncharacterized protein</fullName>
    </submittedName>
</protein>
<proteinExistence type="predicted"/>